<keyword evidence="5 6" id="KW-0472">Membrane</keyword>
<evidence type="ECO:0008006" key="9">
    <source>
        <dbReference type="Google" id="ProtNLM"/>
    </source>
</evidence>
<evidence type="ECO:0000256" key="3">
    <source>
        <dbReference type="ARBA" id="ARBA00022692"/>
    </source>
</evidence>
<feature type="transmembrane region" description="Helical" evidence="6">
    <location>
        <begin position="76"/>
        <end position="93"/>
    </location>
</feature>
<dbReference type="Pfam" id="PF03899">
    <property type="entry name" value="ATP-synt_I"/>
    <property type="match status" value="1"/>
</dbReference>
<keyword evidence="2" id="KW-1003">Cell membrane</keyword>
<dbReference type="GO" id="GO:0005886">
    <property type="term" value="C:plasma membrane"/>
    <property type="evidence" value="ECO:0007669"/>
    <property type="project" value="UniProtKB-SubCell"/>
</dbReference>
<evidence type="ECO:0000256" key="5">
    <source>
        <dbReference type="ARBA" id="ARBA00023136"/>
    </source>
</evidence>
<keyword evidence="3 6" id="KW-0812">Transmembrane</keyword>
<evidence type="ECO:0000313" key="7">
    <source>
        <dbReference type="EMBL" id="RNB82681.1"/>
    </source>
</evidence>
<gene>
    <name evidence="7" type="ORF">EDM58_06195</name>
</gene>
<dbReference type="RefSeq" id="WP_023555196.1">
    <property type="nucleotide sequence ID" value="NZ_JBCNED010000075.1"/>
</dbReference>
<feature type="transmembrane region" description="Helical" evidence="6">
    <location>
        <begin position="99"/>
        <end position="118"/>
    </location>
</feature>
<evidence type="ECO:0000313" key="8">
    <source>
        <dbReference type="Proteomes" id="UP000281915"/>
    </source>
</evidence>
<dbReference type="AlphaFoldDB" id="A0A3M8D522"/>
<evidence type="ECO:0000256" key="6">
    <source>
        <dbReference type="SAM" id="Phobius"/>
    </source>
</evidence>
<accession>A0A3M8D522</accession>
<evidence type="ECO:0000256" key="4">
    <source>
        <dbReference type="ARBA" id="ARBA00022989"/>
    </source>
</evidence>
<organism evidence="7 8">
    <name type="scientific">Brevibacillus panacihumi</name>
    <dbReference type="NCBI Taxonomy" id="497735"/>
    <lineage>
        <taxon>Bacteria</taxon>
        <taxon>Bacillati</taxon>
        <taxon>Bacillota</taxon>
        <taxon>Bacilli</taxon>
        <taxon>Bacillales</taxon>
        <taxon>Paenibacillaceae</taxon>
        <taxon>Brevibacillus</taxon>
    </lineage>
</organism>
<feature type="transmembrane region" description="Helical" evidence="6">
    <location>
        <begin position="12"/>
        <end position="29"/>
    </location>
</feature>
<evidence type="ECO:0000256" key="1">
    <source>
        <dbReference type="ARBA" id="ARBA00004651"/>
    </source>
</evidence>
<feature type="transmembrane region" description="Helical" evidence="6">
    <location>
        <begin position="35"/>
        <end position="55"/>
    </location>
</feature>
<comment type="caution">
    <text evidence="7">The sequence shown here is derived from an EMBL/GenBank/DDBJ whole genome shotgun (WGS) entry which is preliminary data.</text>
</comment>
<evidence type="ECO:0000256" key="2">
    <source>
        <dbReference type="ARBA" id="ARBA00022475"/>
    </source>
</evidence>
<name>A0A3M8D522_9BACL</name>
<reference evidence="7 8" key="1">
    <citation type="submission" date="2018-10" db="EMBL/GenBank/DDBJ databases">
        <title>Phylogenomics of Brevibacillus.</title>
        <authorList>
            <person name="Dunlap C."/>
        </authorList>
    </citation>
    <scope>NUCLEOTIDE SEQUENCE [LARGE SCALE GENOMIC DNA]</scope>
    <source>
        <strain evidence="7 8">JCM 15085</strain>
    </source>
</reference>
<keyword evidence="4 6" id="KW-1133">Transmembrane helix</keyword>
<proteinExistence type="predicted"/>
<sequence length="122" mass="13449">MEAFALAIKKAFRYSFYLLAGLAILMVVLPEHKVFLQSLLLGVGAGILNVMVLAGKVWTVGLMADDPAVRPKGTGTFFRFMVAGLAAYLTFLFPHLFTLSGVLLGLFFIQGLIYLIVFRNFK</sequence>
<comment type="subcellular location">
    <subcellularLocation>
        <location evidence="1">Cell membrane</location>
        <topology evidence="1">Multi-pass membrane protein</topology>
    </subcellularLocation>
</comment>
<protein>
    <recommendedName>
        <fullName evidence="9">ATP synthase subunit I</fullName>
    </recommendedName>
</protein>
<dbReference type="Proteomes" id="UP000281915">
    <property type="component" value="Unassembled WGS sequence"/>
</dbReference>
<dbReference type="EMBL" id="RHHT01000009">
    <property type="protein sequence ID" value="RNB82681.1"/>
    <property type="molecule type" value="Genomic_DNA"/>
</dbReference>
<dbReference type="InterPro" id="IPR005598">
    <property type="entry name" value="ATP_synth_I"/>
</dbReference>